<proteinExistence type="predicted"/>
<gene>
    <name evidence="2" type="ORF">CYLTODRAFT_105216</name>
</gene>
<dbReference type="EMBL" id="KN880451">
    <property type="protein sequence ID" value="KIY71738.1"/>
    <property type="molecule type" value="Genomic_DNA"/>
</dbReference>
<protein>
    <recommendedName>
        <fullName evidence="4">Secreted protein</fullName>
    </recommendedName>
</protein>
<keyword evidence="1" id="KW-0732">Signal</keyword>
<evidence type="ECO:0000313" key="2">
    <source>
        <dbReference type="EMBL" id="KIY71738.1"/>
    </source>
</evidence>
<dbReference type="Proteomes" id="UP000054007">
    <property type="component" value="Unassembled WGS sequence"/>
</dbReference>
<accession>A0A0D7BMG9</accession>
<feature type="signal peptide" evidence="1">
    <location>
        <begin position="1"/>
        <end position="23"/>
    </location>
</feature>
<organism evidence="2 3">
    <name type="scientific">Cylindrobasidium torrendii FP15055 ss-10</name>
    <dbReference type="NCBI Taxonomy" id="1314674"/>
    <lineage>
        <taxon>Eukaryota</taxon>
        <taxon>Fungi</taxon>
        <taxon>Dikarya</taxon>
        <taxon>Basidiomycota</taxon>
        <taxon>Agaricomycotina</taxon>
        <taxon>Agaricomycetes</taxon>
        <taxon>Agaricomycetidae</taxon>
        <taxon>Agaricales</taxon>
        <taxon>Marasmiineae</taxon>
        <taxon>Physalacriaceae</taxon>
        <taxon>Cylindrobasidium</taxon>
    </lineage>
</organism>
<dbReference type="OrthoDB" id="10476604at2759"/>
<name>A0A0D7BMG9_9AGAR</name>
<evidence type="ECO:0008006" key="4">
    <source>
        <dbReference type="Google" id="ProtNLM"/>
    </source>
</evidence>
<feature type="chain" id="PRO_5002317219" description="Secreted protein" evidence="1">
    <location>
        <begin position="24"/>
        <end position="81"/>
    </location>
</feature>
<keyword evidence="3" id="KW-1185">Reference proteome</keyword>
<evidence type="ECO:0000313" key="3">
    <source>
        <dbReference type="Proteomes" id="UP000054007"/>
    </source>
</evidence>
<dbReference type="AlphaFoldDB" id="A0A0D7BMG9"/>
<reference evidence="2 3" key="1">
    <citation type="journal article" date="2015" name="Fungal Genet. Biol.">
        <title>Evolution of novel wood decay mechanisms in Agaricales revealed by the genome sequences of Fistulina hepatica and Cylindrobasidium torrendii.</title>
        <authorList>
            <person name="Floudas D."/>
            <person name="Held B.W."/>
            <person name="Riley R."/>
            <person name="Nagy L.G."/>
            <person name="Koehler G."/>
            <person name="Ransdell A.S."/>
            <person name="Younus H."/>
            <person name="Chow J."/>
            <person name="Chiniquy J."/>
            <person name="Lipzen A."/>
            <person name="Tritt A."/>
            <person name="Sun H."/>
            <person name="Haridas S."/>
            <person name="LaButti K."/>
            <person name="Ohm R.A."/>
            <person name="Kues U."/>
            <person name="Blanchette R.A."/>
            <person name="Grigoriev I.V."/>
            <person name="Minto R.E."/>
            <person name="Hibbett D.S."/>
        </authorList>
    </citation>
    <scope>NUCLEOTIDE SEQUENCE [LARGE SCALE GENOMIC DNA]</scope>
    <source>
        <strain evidence="2 3">FP15055 ss-10</strain>
    </source>
</reference>
<evidence type="ECO:0000256" key="1">
    <source>
        <dbReference type="SAM" id="SignalP"/>
    </source>
</evidence>
<sequence length="81" mass="8896">MVSLHRVLATALPFAAAFSTADACLFKSSKGAARQWTLKTIPQLYFFESQLQPGMMPVEYIHTLVPQAPRPSMLANPCTCP</sequence>